<dbReference type="InterPro" id="IPR006555">
    <property type="entry name" value="ATP-dep_Helicase_C"/>
</dbReference>
<evidence type="ECO:0000256" key="2">
    <source>
        <dbReference type="ARBA" id="ARBA00022723"/>
    </source>
</evidence>
<reference evidence="15" key="1">
    <citation type="submission" date="2023-03" db="EMBL/GenBank/DDBJ databases">
        <title>Lomoglobus Profundus gen. nov., sp. nov., a novel member of the phylum Verrucomicrobia, isolated from deep-marine sediment of South China Sea.</title>
        <authorList>
            <person name="Ahmad T."/>
            <person name="Ishaq S.E."/>
            <person name="Wang F."/>
        </authorList>
    </citation>
    <scope>NUCLEOTIDE SEQUENCE</scope>
    <source>
        <strain evidence="15">LMO-M01</strain>
    </source>
</reference>
<dbReference type="Pfam" id="PF12705">
    <property type="entry name" value="PDDEXK_1"/>
    <property type="match status" value="1"/>
</dbReference>
<organism evidence="15 16">
    <name type="scientific">Synoicihabitans lomoniglobus</name>
    <dbReference type="NCBI Taxonomy" id="2909285"/>
    <lineage>
        <taxon>Bacteria</taxon>
        <taxon>Pseudomonadati</taxon>
        <taxon>Verrucomicrobiota</taxon>
        <taxon>Opitutia</taxon>
        <taxon>Opitutales</taxon>
        <taxon>Opitutaceae</taxon>
        <taxon>Synoicihabitans</taxon>
    </lineage>
</organism>
<dbReference type="SMART" id="SM00488">
    <property type="entry name" value="DEXDc2"/>
    <property type="match status" value="1"/>
</dbReference>
<dbReference type="PANTHER" id="PTHR11472:SF34">
    <property type="entry name" value="REGULATOR OF TELOMERE ELONGATION HELICASE 1"/>
    <property type="match status" value="1"/>
</dbReference>
<evidence type="ECO:0000256" key="3">
    <source>
        <dbReference type="ARBA" id="ARBA00022741"/>
    </source>
</evidence>
<dbReference type="GO" id="GO:0003678">
    <property type="term" value="F:DNA helicase activity"/>
    <property type="evidence" value="ECO:0007669"/>
    <property type="project" value="InterPro"/>
</dbReference>
<dbReference type="InterPro" id="IPR042493">
    <property type="entry name" value="XPD_DNA_FeS"/>
</dbReference>
<dbReference type="InterPro" id="IPR011604">
    <property type="entry name" value="PDDEXK-like_dom_sf"/>
</dbReference>
<feature type="domain" description="Helicase ATP-binding" evidence="14">
    <location>
        <begin position="187"/>
        <end position="465"/>
    </location>
</feature>
<keyword evidence="2" id="KW-0479">Metal-binding</keyword>
<dbReference type="GO" id="GO:0003677">
    <property type="term" value="F:DNA binding"/>
    <property type="evidence" value="ECO:0007669"/>
    <property type="project" value="UniProtKB-KW"/>
</dbReference>
<dbReference type="GO" id="GO:0046872">
    <property type="term" value="F:metal ion binding"/>
    <property type="evidence" value="ECO:0007669"/>
    <property type="project" value="UniProtKB-KW"/>
</dbReference>
<dbReference type="Gene3D" id="3.40.50.300">
    <property type="entry name" value="P-loop containing nucleotide triphosphate hydrolases"/>
    <property type="match status" value="2"/>
</dbReference>
<dbReference type="EMBL" id="CP119075">
    <property type="protein sequence ID" value="WED66097.1"/>
    <property type="molecule type" value="Genomic_DNA"/>
</dbReference>
<keyword evidence="3" id="KW-0547">Nucleotide-binding</keyword>
<dbReference type="RefSeq" id="WP_330931287.1">
    <property type="nucleotide sequence ID" value="NZ_CP119075.1"/>
</dbReference>
<dbReference type="InterPro" id="IPR010614">
    <property type="entry name" value="RAD3-like_helicase_DEAD"/>
</dbReference>
<dbReference type="Gene3D" id="1.10.275.40">
    <property type="match status" value="1"/>
</dbReference>
<keyword evidence="12" id="KW-0413">Isomerase</keyword>
<evidence type="ECO:0000256" key="11">
    <source>
        <dbReference type="ARBA" id="ARBA00023204"/>
    </source>
</evidence>
<evidence type="ECO:0000256" key="8">
    <source>
        <dbReference type="ARBA" id="ARBA00023004"/>
    </source>
</evidence>
<dbReference type="KEGG" id="slom:PXH66_04455"/>
<evidence type="ECO:0000256" key="4">
    <source>
        <dbReference type="ARBA" id="ARBA00022763"/>
    </source>
</evidence>
<name>A0AAF0CQB7_9BACT</name>
<evidence type="ECO:0000313" key="15">
    <source>
        <dbReference type="EMBL" id="WED66097.1"/>
    </source>
</evidence>
<dbReference type="Gene3D" id="3.90.320.10">
    <property type="match status" value="1"/>
</dbReference>
<dbReference type="InterPro" id="IPR045028">
    <property type="entry name" value="DinG/Rad3-like"/>
</dbReference>
<keyword evidence="5" id="KW-0378">Hydrolase</keyword>
<dbReference type="GO" id="GO:0016818">
    <property type="term" value="F:hydrolase activity, acting on acid anhydrides, in phosphorus-containing anhydrides"/>
    <property type="evidence" value="ECO:0007669"/>
    <property type="project" value="InterPro"/>
</dbReference>
<dbReference type="InterPro" id="IPR006554">
    <property type="entry name" value="Helicase-like_DEXD_c2"/>
</dbReference>
<dbReference type="PROSITE" id="PS51193">
    <property type="entry name" value="HELICASE_ATP_BIND_2"/>
    <property type="match status" value="1"/>
</dbReference>
<dbReference type="InterPro" id="IPR014013">
    <property type="entry name" value="Helic_SF1/SF2_ATP-bd_DinG/Rad3"/>
</dbReference>
<dbReference type="SUPFAM" id="SSF52540">
    <property type="entry name" value="P-loop containing nucleoside triphosphate hydrolases"/>
    <property type="match status" value="1"/>
</dbReference>
<keyword evidence="16" id="KW-1185">Reference proteome</keyword>
<comment type="similarity">
    <text evidence="13">Belongs to the helicase family. DinG subfamily.</text>
</comment>
<dbReference type="InterPro" id="IPR027417">
    <property type="entry name" value="P-loop_NTPase"/>
</dbReference>
<keyword evidence="11" id="KW-0234">DNA repair</keyword>
<dbReference type="Pfam" id="PF06733">
    <property type="entry name" value="DEAD_2"/>
    <property type="match status" value="1"/>
</dbReference>
<keyword evidence="4" id="KW-0227">DNA damage</keyword>
<evidence type="ECO:0000256" key="12">
    <source>
        <dbReference type="ARBA" id="ARBA00023235"/>
    </source>
</evidence>
<dbReference type="Pfam" id="PF13307">
    <property type="entry name" value="Helicase_C_2"/>
    <property type="match status" value="1"/>
</dbReference>
<keyword evidence="9" id="KW-0411">Iron-sulfur</keyword>
<evidence type="ECO:0000313" key="16">
    <source>
        <dbReference type="Proteomes" id="UP001218638"/>
    </source>
</evidence>
<keyword evidence="10" id="KW-0238">DNA-binding</keyword>
<accession>A0AAF0CQB7</accession>
<proteinExistence type="inferred from homology"/>
<dbReference type="GO" id="GO:0006281">
    <property type="term" value="P:DNA repair"/>
    <property type="evidence" value="ECO:0007669"/>
    <property type="project" value="UniProtKB-KW"/>
</dbReference>
<dbReference type="Proteomes" id="UP001218638">
    <property type="component" value="Chromosome"/>
</dbReference>
<protein>
    <submittedName>
        <fullName evidence="15">Helicase C-terminal domain-containing protein</fullName>
    </submittedName>
</protein>
<dbReference type="InterPro" id="IPR038726">
    <property type="entry name" value="PDDEXK_AddAB-type"/>
</dbReference>
<keyword evidence="8" id="KW-0408">Iron</keyword>
<evidence type="ECO:0000256" key="9">
    <source>
        <dbReference type="ARBA" id="ARBA00023014"/>
    </source>
</evidence>
<dbReference type="GO" id="GO:0005524">
    <property type="term" value="F:ATP binding"/>
    <property type="evidence" value="ECO:0007669"/>
    <property type="project" value="UniProtKB-KW"/>
</dbReference>
<evidence type="ECO:0000256" key="6">
    <source>
        <dbReference type="ARBA" id="ARBA00022806"/>
    </source>
</evidence>
<evidence type="ECO:0000256" key="7">
    <source>
        <dbReference type="ARBA" id="ARBA00022840"/>
    </source>
</evidence>
<dbReference type="GO" id="GO:0051539">
    <property type="term" value="F:4 iron, 4 sulfur cluster binding"/>
    <property type="evidence" value="ECO:0007669"/>
    <property type="project" value="UniProtKB-KW"/>
</dbReference>
<evidence type="ECO:0000256" key="5">
    <source>
        <dbReference type="ARBA" id="ARBA00022801"/>
    </source>
</evidence>
<evidence type="ECO:0000256" key="10">
    <source>
        <dbReference type="ARBA" id="ARBA00023125"/>
    </source>
</evidence>
<gene>
    <name evidence="15" type="ORF">PXH66_04455</name>
</gene>
<evidence type="ECO:0000256" key="1">
    <source>
        <dbReference type="ARBA" id="ARBA00022485"/>
    </source>
</evidence>
<sequence>MDFDLTARTARLSVGELADFAVGPRDGGEGQSGIWRAQLGSYWHRELQTQTTSENPDAHFEVAVDGEVAHRGWRISLNGRIDQLVPQGETTVLREIKTLTKAVPVPEPELRADYPHYFAQLAIYLSLRRLSAPESALRGELIFVEAGSGLSQTVRFTREDEAMFDARLERLTQFLDLHRRALERRRTLTFAPAFPELRPGQEDTRQQLETALTAQRVVAFEAPTGFGKTGVMLETALESLRSGSCDRVIYLTSKSTGQLQVVHTLQRMTDPAACHLIGDKRSQAEPTRLAVWHVRNKGEHCVNTTFHCVRDQCRFIQDVETRWPGSGLDRFHLFENEARDLPTLRAAGRDAGVCPYEITRTALAFQDVWVGDYNYVFAPRNRGLFENQPGWNPARTMLIIDEAHNLPSRVADAHSHRITAAEARAVLSELDHQRAPSSFQRAWESWTLLLSSLRATEALDAHAEDDVLDVLTRIADQLPTMPVDFAAMGPQLADTIWLTAELVDWLRSVTLTRLLWSPRDTELNFTCLDAAPVTGSILRTFGHVVLASATVGPTDALAAAVGLDANALGRVNALTPWRDHSYAVAVDLRVDTRYQQRRRHFSRTAETVARLHAAATGAPVVFFPSYAYAETIERQLDTDGHVLRVALQPRLPDLAAQSAWVEQSLALADVLFLVLGSSFAEGIDMLGGRVTHAMVVGPALPEVNARQRARLTELERQGVSRDDAFDRVYRIPGLQKVNQGLGRLVRAPGQRTQVLLHCQRFIEPGFARLLAKDYQFGTHIPDDAALEEWLVTSA</sequence>
<dbReference type="SMART" id="SM00491">
    <property type="entry name" value="HELICc2"/>
    <property type="match status" value="1"/>
</dbReference>
<dbReference type="Gene3D" id="1.10.30.20">
    <property type="entry name" value="Bacterial XPD DNA helicase, FeS cluster domain"/>
    <property type="match status" value="1"/>
</dbReference>
<dbReference type="PANTHER" id="PTHR11472">
    <property type="entry name" value="DNA REPAIR DEAD HELICASE RAD3/XP-D SUBFAMILY MEMBER"/>
    <property type="match status" value="1"/>
</dbReference>
<dbReference type="AlphaFoldDB" id="A0AAF0CQB7"/>
<keyword evidence="7" id="KW-0067">ATP-binding</keyword>
<evidence type="ECO:0000256" key="13">
    <source>
        <dbReference type="ARBA" id="ARBA00038058"/>
    </source>
</evidence>
<evidence type="ECO:0000259" key="14">
    <source>
        <dbReference type="PROSITE" id="PS51193"/>
    </source>
</evidence>
<keyword evidence="1" id="KW-0004">4Fe-4S</keyword>
<keyword evidence="6 15" id="KW-0347">Helicase</keyword>